<dbReference type="GO" id="GO:0000155">
    <property type="term" value="F:phosphorelay sensor kinase activity"/>
    <property type="evidence" value="ECO:0007669"/>
    <property type="project" value="InterPro"/>
</dbReference>
<proteinExistence type="predicted"/>
<evidence type="ECO:0000313" key="6">
    <source>
        <dbReference type="Proteomes" id="UP001165393"/>
    </source>
</evidence>
<dbReference type="RefSeq" id="WP_251259402.1">
    <property type="nucleotide sequence ID" value="NZ_JAMQGP010000001.1"/>
</dbReference>
<dbReference type="InterPro" id="IPR036097">
    <property type="entry name" value="HisK_dim/P_sf"/>
</dbReference>
<keyword evidence="1 2" id="KW-0597">Phosphoprotein</keyword>
<dbReference type="PROSITE" id="PS50109">
    <property type="entry name" value="HIS_KIN"/>
    <property type="match status" value="1"/>
</dbReference>
<dbReference type="PANTHER" id="PTHR43547:SF2">
    <property type="entry name" value="HYBRID SIGNAL TRANSDUCTION HISTIDINE KINASE C"/>
    <property type="match status" value="1"/>
</dbReference>
<comment type="caution">
    <text evidence="5">The sequence shown here is derived from an EMBL/GenBank/DDBJ whole genome shotgun (WGS) entry which is preliminary data.</text>
</comment>
<evidence type="ECO:0000256" key="1">
    <source>
        <dbReference type="ARBA" id="ARBA00022553"/>
    </source>
</evidence>
<dbReference type="Gene3D" id="3.40.50.2300">
    <property type="match status" value="2"/>
</dbReference>
<dbReference type="InterPro" id="IPR011006">
    <property type="entry name" value="CheY-like_superfamily"/>
</dbReference>
<feature type="modified residue" description="4-aspartylphosphate" evidence="2">
    <location>
        <position position="212"/>
    </location>
</feature>
<dbReference type="SMART" id="SM00387">
    <property type="entry name" value="HATPase_c"/>
    <property type="match status" value="1"/>
</dbReference>
<evidence type="ECO:0000313" key="5">
    <source>
        <dbReference type="EMBL" id="MCM2678085.1"/>
    </source>
</evidence>
<gene>
    <name evidence="5" type="ORF">NAF29_00170</name>
</gene>
<dbReference type="SUPFAM" id="SSF55874">
    <property type="entry name" value="ATPase domain of HSP90 chaperone/DNA topoisomerase II/histidine kinase"/>
    <property type="match status" value="1"/>
</dbReference>
<dbReference type="Pfam" id="PF02518">
    <property type="entry name" value="HATPase_c"/>
    <property type="match status" value="1"/>
</dbReference>
<dbReference type="InterPro" id="IPR001789">
    <property type="entry name" value="Sig_transdc_resp-reg_receiver"/>
</dbReference>
<protein>
    <submittedName>
        <fullName evidence="5">Response regulator</fullName>
    </submittedName>
</protein>
<dbReference type="InterPro" id="IPR003594">
    <property type="entry name" value="HATPase_dom"/>
</dbReference>
<evidence type="ECO:0000259" key="4">
    <source>
        <dbReference type="PROSITE" id="PS50110"/>
    </source>
</evidence>
<dbReference type="Gene3D" id="3.30.565.10">
    <property type="entry name" value="Histidine kinase-like ATPase, C-terminal domain"/>
    <property type="match status" value="1"/>
</dbReference>
<name>A0AA42B5T1_9GAMM</name>
<dbReference type="SUPFAM" id="SSF52172">
    <property type="entry name" value="CheY-like"/>
    <property type="match status" value="2"/>
</dbReference>
<organism evidence="5 6">
    <name type="scientific">Echinimonas agarilytica</name>
    <dbReference type="NCBI Taxonomy" id="1215918"/>
    <lineage>
        <taxon>Bacteria</taxon>
        <taxon>Pseudomonadati</taxon>
        <taxon>Pseudomonadota</taxon>
        <taxon>Gammaproteobacteria</taxon>
        <taxon>Alteromonadales</taxon>
        <taxon>Echinimonadaceae</taxon>
        <taxon>Echinimonas</taxon>
    </lineage>
</organism>
<accession>A0AA42B5T1</accession>
<keyword evidence="6" id="KW-1185">Reference proteome</keyword>
<dbReference type="AlphaFoldDB" id="A0AA42B5T1"/>
<dbReference type="InterPro" id="IPR036890">
    <property type="entry name" value="HATPase_C_sf"/>
</dbReference>
<dbReference type="PROSITE" id="PS50110">
    <property type="entry name" value="RESPONSE_REGULATORY"/>
    <property type="match status" value="2"/>
</dbReference>
<reference evidence="5 6" key="1">
    <citation type="journal article" date="2013" name="Antonie Van Leeuwenhoek">
        <title>Echinimonas agarilytica gen. nov., sp. nov., a new gammaproteobacterium isolated from the sea urchin Strongylocentrotus intermedius.</title>
        <authorList>
            <person name="Nedashkovskaya O.I."/>
            <person name="Stenkova A.M."/>
            <person name="Zhukova N.V."/>
            <person name="Van Trappen S."/>
            <person name="Lee J.S."/>
            <person name="Kim S.B."/>
        </authorList>
    </citation>
    <scope>NUCLEOTIDE SEQUENCE [LARGE SCALE GENOMIC DNA]</scope>
    <source>
        <strain evidence="5 6">KMM 6351</strain>
    </source>
</reference>
<dbReference type="SMART" id="SM00448">
    <property type="entry name" value="REC"/>
    <property type="match status" value="2"/>
</dbReference>
<dbReference type="SUPFAM" id="SSF47384">
    <property type="entry name" value="Homodimeric domain of signal transducing histidine kinase"/>
    <property type="match status" value="1"/>
</dbReference>
<dbReference type="PANTHER" id="PTHR43547">
    <property type="entry name" value="TWO-COMPONENT HISTIDINE KINASE"/>
    <property type="match status" value="1"/>
</dbReference>
<evidence type="ECO:0000256" key="2">
    <source>
        <dbReference type="PROSITE-ProRule" id="PRU00169"/>
    </source>
</evidence>
<feature type="domain" description="Response regulatory" evidence="4">
    <location>
        <begin position="163"/>
        <end position="279"/>
    </location>
</feature>
<dbReference type="Proteomes" id="UP001165393">
    <property type="component" value="Unassembled WGS sequence"/>
</dbReference>
<feature type="modified residue" description="4-aspartylphosphate" evidence="2">
    <location>
        <position position="57"/>
    </location>
</feature>
<dbReference type="Pfam" id="PF00072">
    <property type="entry name" value="Response_reg"/>
    <property type="match status" value="2"/>
</dbReference>
<feature type="domain" description="Histidine kinase" evidence="3">
    <location>
        <begin position="308"/>
        <end position="523"/>
    </location>
</feature>
<sequence>MLSNKTVVLVVEDMDAIRKITVQQVKEFGAKEVYQASNGSEALRVLNNHNVDLILSDWNMPVMTGIEFLKRVKASPAWQRLPFVMITAEAERDRVTEAIRQGVSEIVIKPFSPAMLRSRIERARNRPARIPSEIQIPGVTQHQEVEIPIDIAPVDDKSLKDGVILLVDDTPDNLRLLADLLKNKYKIKLANNGQKALDICRSESPPDLVLLDIMMPGISGYEVLKELRSQSNTEHIPVMFVTAMNEADSELKGMELGAIDYITKPINPHLLQLRVRNMMMQVQRIWEAQSSVDDMIALAEARNEAEQMVRHDLKGPLSGIIASIQQIALQPRNLDVITEHSNGIDFLAHQLLNMINLSAELYKIEQGIYQLDATEIDTAKLLKDVITVCDNSFAAKRLTCNLIVPSGSSDKSLFSLGDPLLLYSVFFNLVKNAFEAAPEKSAVRASISRDDKTIKIILSNDGSVPQNIRSKFFEKYATSGKEGGTGIGTYSAQLLVKAQNGSLELEVDDDANSTTLIIVLPAA</sequence>
<dbReference type="EMBL" id="JAMQGP010000001">
    <property type="protein sequence ID" value="MCM2678085.1"/>
    <property type="molecule type" value="Genomic_DNA"/>
</dbReference>
<dbReference type="InterPro" id="IPR005467">
    <property type="entry name" value="His_kinase_dom"/>
</dbReference>
<evidence type="ECO:0000259" key="3">
    <source>
        <dbReference type="PROSITE" id="PS50109"/>
    </source>
</evidence>
<feature type="domain" description="Response regulatory" evidence="4">
    <location>
        <begin position="7"/>
        <end position="124"/>
    </location>
</feature>